<dbReference type="OrthoDB" id="5855515at2759"/>
<evidence type="ECO:0000256" key="1">
    <source>
        <dbReference type="SAM" id="SignalP"/>
    </source>
</evidence>
<reference evidence="3" key="2">
    <citation type="journal article" date="2016" name="Sci. Rep.">
        <title>Dictyocaulus viviparus genome, variome and transcriptome elucidate lungworm biology and support future intervention.</title>
        <authorList>
            <person name="McNulty S.N."/>
            <person name="Strube C."/>
            <person name="Rosa B.A."/>
            <person name="Martin J.C."/>
            <person name="Tyagi R."/>
            <person name="Choi Y.J."/>
            <person name="Wang Q."/>
            <person name="Hallsworth Pepin K."/>
            <person name="Zhang X."/>
            <person name="Ozersky P."/>
            <person name="Wilson R.K."/>
            <person name="Sternberg P.W."/>
            <person name="Gasser R.B."/>
            <person name="Mitreva M."/>
        </authorList>
    </citation>
    <scope>NUCLEOTIDE SEQUENCE [LARGE SCALE GENOMIC DNA]</scope>
    <source>
        <strain evidence="3">HannoverDv2000</strain>
    </source>
</reference>
<dbReference type="PANTHER" id="PTHR34149:SF9">
    <property type="entry name" value="PROTEIN CBG09996"/>
    <property type="match status" value="1"/>
</dbReference>
<accession>A0A0D8XBD0</accession>
<reference evidence="2 3" key="1">
    <citation type="submission" date="2013-11" db="EMBL/GenBank/DDBJ databases">
        <title>Draft genome of the bovine lungworm Dictyocaulus viviparus.</title>
        <authorList>
            <person name="Mitreva M."/>
        </authorList>
    </citation>
    <scope>NUCLEOTIDE SEQUENCE [LARGE SCALE GENOMIC DNA]</scope>
    <source>
        <strain evidence="2 3">HannoverDv2000</strain>
    </source>
</reference>
<dbReference type="Proteomes" id="UP000053766">
    <property type="component" value="Unassembled WGS sequence"/>
</dbReference>
<keyword evidence="3" id="KW-1185">Reference proteome</keyword>
<sequence>MHACILAALGGLLVKFTYSFVQNDVICYKKWYFETPRPAPRKCPPADFFSYFECCGDSDGCCRRLRVELLKCPPADFFSYFECCGDSDGCCRRLRNDCLCSVIRNGDGVVLLYTSVGRSTHEEQQRRRCQQRRATT</sequence>
<organism evidence="2 3">
    <name type="scientific">Dictyocaulus viviparus</name>
    <name type="common">Bovine lungworm</name>
    <dbReference type="NCBI Taxonomy" id="29172"/>
    <lineage>
        <taxon>Eukaryota</taxon>
        <taxon>Metazoa</taxon>
        <taxon>Ecdysozoa</taxon>
        <taxon>Nematoda</taxon>
        <taxon>Chromadorea</taxon>
        <taxon>Rhabditida</taxon>
        <taxon>Rhabditina</taxon>
        <taxon>Rhabditomorpha</taxon>
        <taxon>Strongyloidea</taxon>
        <taxon>Metastrongylidae</taxon>
        <taxon>Dictyocaulus</taxon>
    </lineage>
</organism>
<name>A0A0D8XBD0_DICVI</name>
<dbReference type="EMBL" id="KN716953">
    <property type="protein sequence ID" value="KJH40959.1"/>
    <property type="molecule type" value="Genomic_DNA"/>
</dbReference>
<evidence type="ECO:0000313" key="3">
    <source>
        <dbReference type="Proteomes" id="UP000053766"/>
    </source>
</evidence>
<evidence type="ECO:0000313" key="2">
    <source>
        <dbReference type="EMBL" id="KJH40959.1"/>
    </source>
</evidence>
<feature type="chain" id="PRO_5002335480" evidence="1">
    <location>
        <begin position="20"/>
        <end position="136"/>
    </location>
</feature>
<proteinExistence type="predicted"/>
<gene>
    <name evidence="2" type="ORF">DICVIV_13077</name>
</gene>
<feature type="signal peptide" evidence="1">
    <location>
        <begin position="1"/>
        <end position="19"/>
    </location>
</feature>
<dbReference type="AlphaFoldDB" id="A0A0D8XBD0"/>
<dbReference type="PANTHER" id="PTHR34149">
    <property type="entry name" value="PROTEIN CBG11905-RELATED"/>
    <property type="match status" value="1"/>
</dbReference>
<keyword evidence="1" id="KW-0732">Signal</keyword>
<dbReference type="InterPro" id="IPR022559">
    <property type="entry name" value="SUP-1-like"/>
</dbReference>
<protein>
    <submittedName>
        <fullName evidence="2">Uncharacterized protein</fullName>
    </submittedName>
</protein>